<organism evidence="3 6">
    <name type="scientific">Hydrogenophaga crassostreae</name>
    <dbReference type="NCBI Taxonomy" id="1763535"/>
    <lineage>
        <taxon>Bacteria</taxon>
        <taxon>Pseudomonadati</taxon>
        <taxon>Pseudomonadota</taxon>
        <taxon>Betaproteobacteria</taxon>
        <taxon>Burkholderiales</taxon>
        <taxon>Comamonadaceae</taxon>
        <taxon>Hydrogenophaga</taxon>
    </lineage>
</organism>
<evidence type="ECO:0000259" key="2">
    <source>
        <dbReference type="Pfam" id="PF13670"/>
    </source>
</evidence>
<feature type="region of interest" description="Disordered" evidence="1">
    <location>
        <begin position="131"/>
        <end position="151"/>
    </location>
</feature>
<evidence type="ECO:0000313" key="6">
    <source>
        <dbReference type="Proteomes" id="UP000185680"/>
    </source>
</evidence>
<gene>
    <name evidence="3" type="ORF">LPB072_22175</name>
    <name evidence="4" type="ORF">LPB72_21560</name>
</gene>
<proteinExistence type="predicted"/>
<name>A0A163C3Y1_9BURK</name>
<protein>
    <recommendedName>
        <fullName evidence="2">PepSY domain-containing protein</fullName>
    </recommendedName>
</protein>
<sequence length="151" mass="16787">MTQPQALHHHRRITVTRQPLQQPRYPFTHRIRTLAAASMALIGIGSGHALASEPKDRVICTDAPQSTWMSEAQARKRFQADTYLLVTFKLSSERCHEFYAVEHGGSAIEAYVHPVTGEVVRLTRIPLPGKATLPEKTMDAQPKAAAPLRTP</sequence>
<evidence type="ECO:0000313" key="4">
    <source>
        <dbReference type="EMBL" id="OAD39201.1"/>
    </source>
</evidence>
<dbReference type="AlphaFoldDB" id="A0A163C3Y1"/>
<dbReference type="EMBL" id="LVWD01000043">
    <property type="protein sequence ID" value="OAD39201.1"/>
    <property type="molecule type" value="Genomic_DNA"/>
</dbReference>
<keyword evidence="5" id="KW-1185">Reference proteome</keyword>
<accession>A0A163C3Y1</accession>
<dbReference type="Pfam" id="PF13670">
    <property type="entry name" value="PepSY_2"/>
    <property type="match status" value="1"/>
</dbReference>
<evidence type="ECO:0000313" key="3">
    <source>
        <dbReference type="EMBL" id="AOW15111.1"/>
    </source>
</evidence>
<reference evidence="3 6" key="2">
    <citation type="submission" date="2016-10" db="EMBL/GenBank/DDBJ databases">
        <title>Hydorgenophaga sp. LPB0072 isolated from gastropod.</title>
        <authorList>
            <person name="Kim E."/>
            <person name="Yi H."/>
        </authorList>
    </citation>
    <scope>NUCLEOTIDE SEQUENCE [LARGE SCALE GENOMIC DNA]</scope>
    <source>
        <strain evidence="3 6">LPB0072</strain>
    </source>
</reference>
<dbReference type="Proteomes" id="UP000185657">
    <property type="component" value="Unassembled WGS sequence"/>
</dbReference>
<dbReference type="InterPro" id="IPR025711">
    <property type="entry name" value="PepSY"/>
</dbReference>
<dbReference type="Proteomes" id="UP000185680">
    <property type="component" value="Chromosome"/>
</dbReference>
<feature type="domain" description="PepSY" evidence="2">
    <location>
        <begin position="36"/>
        <end position="121"/>
    </location>
</feature>
<evidence type="ECO:0000313" key="5">
    <source>
        <dbReference type="Proteomes" id="UP000185657"/>
    </source>
</evidence>
<evidence type="ECO:0000256" key="1">
    <source>
        <dbReference type="SAM" id="MobiDB-lite"/>
    </source>
</evidence>
<dbReference type="KEGG" id="hyl:LPB072_22175"/>
<dbReference type="EMBL" id="CP017476">
    <property type="protein sequence ID" value="AOW15111.1"/>
    <property type="molecule type" value="Genomic_DNA"/>
</dbReference>
<reference evidence="4 5" key="1">
    <citation type="submission" date="2016-02" db="EMBL/GenBank/DDBJ databases">
        <title>Draft genome sequence of Hydrogenophaga sp. LPB0072.</title>
        <authorList>
            <person name="Shin S.-K."/>
            <person name="Yi H."/>
        </authorList>
    </citation>
    <scope>NUCLEOTIDE SEQUENCE [LARGE SCALE GENOMIC DNA]</scope>
    <source>
        <strain evidence="4 5">LPB0072</strain>
    </source>
</reference>